<dbReference type="PRINTS" id="PR00449">
    <property type="entry name" value="RASTRNSFRMNG"/>
</dbReference>
<dbReference type="NCBIfam" id="TIGR00231">
    <property type="entry name" value="small_GTP"/>
    <property type="match status" value="1"/>
</dbReference>
<dbReference type="EMBL" id="JAPDFW010000062">
    <property type="protein sequence ID" value="KAJ5076245.1"/>
    <property type="molecule type" value="Genomic_DNA"/>
</dbReference>
<dbReference type="Pfam" id="PF00071">
    <property type="entry name" value="Ras"/>
    <property type="match status" value="1"/>
</dbReference>
<dbReference type="PROSITE" id="PS00675">
    <property type="entry name" value="SIGMA54_INTERACT_1"/>
    <property type="match status" value="1"/>
</dbReference>
<dbReference type="InterPro" id="IPR027417">
    <property type="entry name" value="P-loop_NTPase"/>
</dbReference>
<dbReference type="SMART" id="SM00175">
    <property type="entry name" value="RAB"/>
    <property type="match status" value="1"/>
</dbReference>
<comment type="caution">
    <text evidence="2">The sequence shown here is derived from an EMBL/GenBank/DDBJ whole genome shotgun (WGS) entry which is preliminary data.</text>
</comment>
<dbReference type="SUPFAM" id="SSF52540">
    <property type="entry name" value="P-loop containing nucleoside triphosphate hydrolases"/>
    <property type="match status" value="1"/>
</dbReference>
<dbReference type="PROSITE" id="PS51419">
    <property type="entry name" value="RAB"/>
    <property type="match status" value="1"/>
</dbReference>
<sequence length="211" mass="23949">MSFRKTNQHKVVLLGESGVGKSCLALRFCKDEFTGYQEPTIGVSFLTKSMVINDTQIKLQIWDTAGQERYHSLTPMYIRNATAAVVVYDITKKETLEKAKDWIYQLLSQTSDVLIAIAGNKYDLTDVREVDKEEVKSYAEENRLIFYETSAKTGDGVVPLFSELANNLCMIHHSNIQSEKHQEKEEKIKTENNGFVDVNMAHKAKQNKGCC</sequence>
<reference evidence="2" key="1">
    <citation type="submission" date="2022-10" db="EMBL/GenBank/DDBJ databases">
        <title>Novel sulphate-reducing endosymbionts in the free-living metamonad Anaeramoeba.</title>
        <authorList>
            <person name="Jerlstrom-Hultqvist J."/>
            <person name="Cepicka I."/>
            <person name="Gallot-Lavallee L."/>
            <person name="Salas-Leiva D."/>
            <person name="Curtis B.A."/>
            <person name="Zahonova K."/>
            <person name="Pipaliya S."/>
            <person name="Dacks J."/>
            <person name="Roger A.J."/>
        </authorList>
    </citation>
    <scope>NUCLEOTIDE SEQUENCE</scope>
    <source>
        <strain evidence="2">BMAN</strain>
    </source>
</reference>
<keyword evidence="1" id="KW-0547">Nucleotide-binding</keyword>
<dbReference type="GO" id="GO:0003924">
    <property type="term" value="F:GTPase activity"/>
    <property type="evidence" value="ECO:0007669"/>
    <property type="project" value="InterPro"/>
</dbReference>
<dbReference type="Gene3D" id="3.40.50.300">
    <property type="entry name" value="P-loop containing nucleotide triphosphate hydrolases"/>
    <property type="match status" value="1"/>
</dbReference>
<dbReference type="SMART" id="SM00174">
    <property type="entry name" value="RHO"/>
    <property type="match status" value="1"/>
</dbReference>
<evidence type="ECO:0000256" key="1">
    <source>
        <dbReference type="ARBA" id="ARBA00022741"/>
    </source>
</evidence>
<name>A0A9Q0LQU4_ANAIG</name>
<dbReference type="OMA" id="SGKTHEM"/>
<dbReference type="PROSITE" id="PS51417">
    <property type="entry name" value="ARF"/>
    <property type="match status" value="1"/>
</dbReference>
<dbReference type="InterPro" id="IPR001806">
    <property type="entry name" value="Small_GTPase"/>
</dbReference>
<dbReference type="InterPro" id="IPR025662">
    <property type="entry name" value="Sigma_54_int_dom_ATP-bd_1"/>
</dbReference>
<dbReference type="PROSITE" id="PS51421">
    <property type="entry name" value="RAS"/>
    <property type="match status" value="1"/>
</dbReference>
<keyword evidence="3" id="KW-1185">Reference proteome</keyword>
<dbReference type="FunFam" id="3.40.50.300:FF:000823">
    <property type="entry name" value="Small GTPase RAB, putative"/>
    <property type="match status" value="1"/>
</dbReference>
<accession>A0A9Q0LQU4</accession>
<proteinExistence type="predicted"/>
<dbReference type="CDD" id="cd01860">
    <property type="entry name" value="Rab5_related"/>
    <property type="match status" value="1"/>
</dbReference>
<dbReference type="PANTHER" id="PTHR47978">
    <property type="match status" value="1"/>
</dbReference>
<dbReference type="InterPro" id="IPR005225">
    <property type="entry name" value="Small_GTP-bd"/>
</dbReference>
<evidence type="ECO:0000313" key="3">
    <source>
        <dbReference type="Proteomes" id="UP001149090"/>
    </source>
</evidence>
<protein>
    <submittedName>
        <fullName evidence="2">Ras-related protein rab-5c</fullName>
    </submittedName>
</protein>
<dbReference type="OrthoDB" id="63533at2759"/>
<gene>
    <name evidence="2" type="ORF">M0811_06524</name>
</gene>
<dbReference type="SMART" id="SM00176">
    <property type="entry name" value="RAN"/>
    <property type="match status" value="1"/>
</dbReference>
<evidence type="ECO:0000313" key="2">
    <source>
        <dbReference type="EMBL" id="KAJ5076245.1"/>
    </source>
</evidence>
<dbReference type="GO" id="GO:0005525">
    <property type="term" value="F:GTP binding"/>
    <property type="evidence" value="ECO:0007669"/>
    <property type="project" value="InterPro"/>
</dbReference>
<dbReference type="AlphaFoldDB" id="A0A9Q0LQU4"/>
<organism evidence="2 3">
    <name type="scientific">Anaeramoeba ignava</name>
    <name type="common">Anaerobic marine amoeba</name>
    <dbReference type="NCBI Taxonomy" id="1746090"/>
    <lineage>
        <taxon>Eukaryota</taxon>
        <taxon>Metamonada</taxon>
        <taxon>Anaeramoebidae</taxon>
        <taxon>Anaeramoeba</taxon>
    </lineage>
</organism>
<dbReference type="SMART" id="SM00173">
    <property type="entry name" value="RAS"/>
    <property type="match status" value="1"/>
</dbReference>
<dbReference type="Proteomes" id="UP001149090">
    <property type="component" value="Unassembled WGS sequence"/>
</dbReference>